<evidence type="ECO:0000313" key="4">
    <source>
        <dbReference type="Proteomes" id="UP000663832"/>
    </source>
</evidence>
<dbReference type="AlphaFoldDB" id="A0A814GA90"/>
<gene>
    <name evidence="2" type="ORF">BJG266_LOCUS15314</name>
    <name evidence="3" type="ORF">QVE165_LOCUS14564</name>
</gene>
<protein>
    <recommendedName>
        <fullName evidence="1">F-box domain-containing protein</fullName>
    </recommendedName>
</protein>
<dbReference type="InterPro" id="IPR001810">
    <property type="entry name" value="F-box_dom"/>
</dbReference>
<proteinExistence type="predicted"/>
<dbReference type="PROSITE" id="PS50181">
    <property type="entry name" value="FBOX"/>
    <property type="match status" value="1"/>
</dbReference>
<dbReference type="OrthoDB" id="10062480at2759"/>
<comment type="caution">
    <text evidence="3">The sequence shown here is derived from an EMBL/GenBank/DDBJ whole genome shotgun (WGS) entry which is preliminary data.</text>
</comment>
<feature type="domain" description="F-box" evidence="1">
    <location>
        <begin position="10"/>
        <end position="57"/>
    </location>
</feature>
<reference evidence="3" key="1">
    <citation type="submission" date="2021-02" db="EMBL/GenBank/DDBJ databases">
        <authorList>
            <person name="Nowell W R."/>
        </authorList>
    </citation>
    <scope>NUCLEOTIDE SEQUENCE</scope>
</reference>
<accession>A0A814GA90</accession>
<organism evidence="3 4">
    <name type="scientific">Adineta steineri</name>
    <dbReference type="NCBI Taxonomy" id="433720"/>
    <lineage>
        <taxon>Eukaryota</taxon>
        <taxon>Metazoa</taxon>
        <taxon>Spiralia</taxon>
        <taxon>Gnathifera</taxon>
        <taxon>Rotifera</taxon>
        <taxon>Eurotatoria</taxon>
        <taxon>Bdelloidea</taxon>
        <taxon>Adinetida</taxon>
        <taxon>Adinetidae</taxon>
        <taxon>Adineta</taxon>
    </lineage>
</organism>
<dbReference type="Proteomes" id="UP000663877">
    <property type="component" value="Unassembled WGS sequence"/>
</dbReference>
<dbReference type="EMBL" id="CAJNOM010000077">
    <property type="protein sequence ID" value="CAF0994164.1"/>
    <property type="molecule type" value="Genomic_DNA"/>
</dbReference>
<sequence length="382" mass="45397">MGTTTSIESTTWFDRLPTEIIFTIFDYLSNNDIIYTFFFFSQRLNNLLLQNPHYTKHLQLPTKNFDTWKNILSVIGSWIESLNITSIGLPFPVEYFSNLKSIIISTPYGLPDDQMKLIFRSKSFAQLHSFKIKENLIYSTESFSSRLINQNNVLRKVFNNKSLLQKFHYPWIIKYAKDRLSGYEINLNLHSLTLILNEFQDIFSLISYTPNLKYLNIRTQLSRTCITPIEKSNINLKQFYLTLKESISFFDDSNELINGIKHFSSSLTCLSLNLIECTDIRKFEFPFNSVELQQLLESMIEFKQFHLYAILESYGYSCNVLSEFQDQYWFDHKRTFGMHGTYFYTLPFHFEYLHEFYELILEYGVLLNILIWSIDRHMILTF</sequence>
<evidence type="ECO:0000259" key="1">
    <source>
        <dbReference type="PROSITE" id="PS50181"/>
    </source>
</evidence>
<dbReference type="Proteomes" id="UP000663832">
    <property type="component" value="Unassembled WGS sequence"/>
</dbReference>
<evidence type="ECO:0000313" key="2">
    <source>
        <dbReference type="EMBL" id="CAF0989499.1"/>
    </source>
</evidence>
<dbReference type="EMBL" id="CAJNOI010000067">
    <property type="protein sequence ID" value="CAF0989499.1"/>
    <property type="molecule type" value="Genomic_DNA"/>
</dbReference>
<evidence type="ECO:0000313" key="3">
    <source>
        <dbReference type="EMBL" id="CAF0994164.1"/>
    </source>
</evidence>
<name>A0A814GA90_9BILA</name>
<keyword evidence="4" id="KW-1185">Reference proteome</keyword>